<dbReference type="AlphaFoldDB" id="A0A927D6P0"/>
<organism evidence="1 2">
    <name type="scientific">Sulfitobacter aestuariivivens</name>
    <dbReference type="NCBI Taxonomy" id="2766981"/>
    <lineage>
        <taxon>Bacteria</taxon>
        <taxon>Pseudomonadati</taxon>
        <taxon>Pseudomonadota</taxon>
        <taxon>Alphaproteobacteria</taxon>
        <taxon>Rhodobacterales</taxon>
        <taxon>Roseobacteraceae</taxon>
        <taxon>Sulfitobacter</taxon>
    </lineage>
</organism>
<reference evidence="1" key="1">
    <citation type="submission" date="2020-08" db="EMBL/GenBank/DDBJ databases">
        <title>Sulfitobacter aestuariivivens sp. nov., isolated from a tidal flat.</title>
        <authorList>
            <person name="Park S."/>
            <person name="Yoon J.-H."/>
        </authorList>
    </citation>
    <scope>NUCLEOTIDE SEQUENCE</scope>
    <source>
        <strain evidence="1">TSTF-M16</strain>
    </source>
</reference>
<evidence type="ECO:0000313" key="1">
    <source>
        <dbReference type="EMBL" id="MBD3665914.1"/>
    </source>
</evidence>
<protein>
    <submittedName>
        <fullName evidence="1">Antifreeze protein</fullName>
    </submittedName>
</protein>
<proteinExistence type="predicted"/>
<comment type="caution">
    <text evidence="1">The sequence shown here is derived from an EMBL/GenBank/DDBJ whole genome shotgun (WGS) entry which is preliminary data.</text>
</comment>
<name>A0A927D6P0_9RHOB</name>
<keyword evidence="2" id="KW-1185">Reference proteome</keyword>
<gene>
    <name evidence="1" type="ORF">H9Q16_18405</name>
</gene>
<dbReference type="RefSeq" id="WP_191076944.1">
    <property type="nucleotide sequence ID" value="NZ_JACTAG010000003.1"/>
</dbReference>
<dbReference type="EMBL" id="JACTAG010000003">
    <property type="protein sequence ID" value="MBD3665914.1"/>
    <property type="molecule type" value="Genomic_DNA"/>
</dbReference>
<dbReference type="Proteomes" id="UP000635142">
    <property type="component" value="Unassembled WGS sequence"/>
</dbReference>
<sequence>MTPFHLFALQTTLTTLMVEAQTVIALRLMGLSGVVPARRGENARMVTEKWPAMMHAGIAANQAMLAGKSPDQVMEAGLRPLSRKVRANRKRLMR</sequence>
<accession>A0A927D6P0</accession>
<evidence type="ECO:0000313" key="2">
    <source>
        <dbReference type="Proteomes" id="UP000635142"/>
    </source>
</evidence>